<feature type="compositionally biased region" description="Basic and acidic residues" evidence="7">
    <location>
        <begin position="1398"/>
        <end position="1408"/>
    </location>
</feature>
<dbReference type="PANTHER" id="PTHR11501">
    <property type="entry name" value="MICROTUBULE-ASSOCIATED PROTEIN"/>
    <property type="match status" value="1"/>
</dbReference>
<evidence type="ECO:0000256" key="2">
    <source>
        <dbReference type="ARBA" id="ARBA00022490"/>
    </source>
</evidence>
<dbReference type="Pfam" id="PF00418">
    <property type="entry name" value="Tubulin-binding"/>
    <property type="match status" value="8"/>
</dbReference>
<keyword evidence="3" id="KW-0597">Phosphoprotein</keyword>
<feature type="compositionally biased region" description="Basic and acidic residues" evidence="7">
    <location>
        <begin position="755"/>
        <end position="766"/>
    </location>
</feature>
<feature type="compositionally biased region" description="Basic and acidic residues" evidence="7">
    <location>
        <begin position="1061"/>
        <end position="1070"/>
    </location>
</feature>
<feature type="compositionally biased region" description="Basic and acidic residues" evidence="7">
    <location>
        <begin position="1468"/>
        <end position="1484"/>
    </location>
</feature>
<keyword evidence="6" id="KW-0493">Microtubule</keyword>
<evidence type="ECO:0000256" key="1">
    <source>
        <dbReference type="ARBA" id="ARBA00004245"/>
    </source>
</evidence>
<proteinExistence type="predicted"/>
<evidence type="ECO:0000256" key="3">
    <source>
        <dbReference type="ARBA" id="ARBA00022553"/>
    </source>
</evidence>
<feature type="compositionally biased region" description="Polar residues" evidence="7">
    <location>
        <begin position="356"/>
        <end position="366"/>
    </location>
</feature>
<dbReference type="GO" id="GO:0000226">
    <property type="term" value="P:microtubule cytoskeleton organization"/>
    <property type="evidence" value="ECO:0007669"/>
    <property type="project" value="TreeGrafter"/>
</dbReference>
<dbReference type="GO" id="GO:0043005">
    <property type="term" value="C:neuron projection"/>
    <property type="evidence" value="ECO:0007669"/>
    <property type="project" value="TreeGrafter"/>
</dbReference>
<feature type="compositionally biased region" description="Polar residues" evidence="7">
    <location>
        <begin position="1412"/>
        <end position="1429"/>
    </location>
</feature>
<feature type="compositionally biased region" description="Polar residues" evidence="7">
    <location>
        <begin position="1753"/>
        <end position="1769"/>
    </location>
</feature>
<feature type="compositionally biased region" description="Polar residues" evidence="7">
    <location>
        <begin position="1561"/>
        <end position="1570"/>
    </location>
</feature>
<feature type="region of interest" description="Disordered" evidence="7">
    <location>
        <begin position="1136"/>
        <end position="1195"/>
    </location>
</feature>
<feature type="region of interest" description="Disordered" evidence="7">
    <location>
        <begin position="121"/>
        <end position="189"/>
    </location>
</feature>
<feature type="compositionally biased region" description="Acidic residues" evidence="7">
    <location>
        <begin position="1183"/>
        <end position="1195"/>
    </location>
</feature>
<feature type="compositionally biased region" description="Basic and acidic residues" evidence="7">
    <location>
        <begin position="334"/>
        <end position="351"/>
    </location>
</feature>
<sequence>MDDNLDLDSSDPFISKGQSDNGEINQSDLLNYQMANQQVPGYSDDYHGDETDDSLLHGQNQSSFIPPFTGKELVDSSLSDSNRDWEREDDVILNQGSHDPLVKGSMNQFQPDLLNMNPVSLESKSSHEETSFRDDFFTPNNLSEKPIAQTGYEEHVPASQPPDLLMMESSPSHTEVMEGHEQTVSTCDTDLKSCDDQDLHSQSIPHDRHEAIENDFYNEDENADHYDDEYVDSEESDYTDESMDKMEGETGLEHIVPDICDTEEKQQPVQIEDTKNALNNSVDPNIGASGITQKDSDYLRNVQFEDNVVHGQLSDEENGNMADQASQPAATNSEHLDRLKQDEKESLHSDSENEFESGTPQQISSKESNEDKIDLISDQQVLEGTIEMTKDNKDIPIESDDSDMEERSLTPDPNQSSSMETGPPFQDFVGGQSTDQVQISGLEEGTLKEESESTDDEELEQHGLVPLEQCPDSVAMTMEHTQQIDNNVDKFDLQKGNILEGLSDNQEKHLEESFEQSHCLHEQQEIEKQNSFDNEDIEMESKMHHEQLNETEKIDDLVSDELEISHHQKEDLLTESTLSESNVGLEMATNPSVEPTLSDIPPSEEVQPQTLLSAETFESENQNIGEDLENNEVQETLDKDLEQVDNKPDIEYSDESEDEKDDKLQNEQSGMDGSTVMEEGVTLNDKKMEESISSEGEQESIDNGSMTTYMMENSKGLQSEQEISSFEPANYSTDSQMPASQLPDAGEEVSIISDEANKVQISDKNEPAQLSPDSSSDEEEIPANQMRETGMEGSFVLDEDETFEDKNFDGDNAEFVQSTPETSPEDEIPANQMREPLILDDKSFGDEKNENEQPISDDSQNNDIQANQMRESGMEGSFVLEDGETFEDNKYAGDVDEFEQSTPEISPEQEQTPQSQMRETGMEGSLVFDKGETFDDKNYDGDEGEFEQSTPEVSPEDEVPVHQMRESGMEGSLVLDEGETFDDKTYEGDQAEYEHNVDDFERTSPEISPESEQILQSQMRETGMEGSLVLDEGETFDDKNYDGDEGEFEQSTPEVSPEDEVPVHQMRESGMEGSLVLDEGETFDDKNYDGDEGEFEQSTPEVSPEDEVPVHQMRESGMEGSFVLEEGETFDDKQFESDMPEFEQSTPEVSPEEEIPANLKRETGMKGSDDEGETFEDNKAANDEAEFEQSTPEDEIQTRLLKTTGMDDSALLDENEQCNDITDEPPMLGHDLSFNQRDDLESFVGGHTIDDGSEAVNYSEESLQAKETVQEEMKPVVSMEPETDLHMENHDENEETTESLEPADRKTDEGHFAQDSLGQQIEEMTSPETQTDSYGEEGEVEGHLARDSLGQQIEEMTSPETQTDSYGEEGDVEGHLAQDSFGQQIEDVTSPETQTDSYGKEGDVEGHLAQDSLGQQIEEMTSPETQTDSYGKEGEVEGHLAQDSLGKEIEEMTSPETQTDSYGEEGDVEGHLAQDSLGQHKEDVTSPETQTDSYGEEGDVESAIQSPLSQNGMIRSPSSDENAQLYVEHENEKNLMSSSLTGGFVDQDEAIQTYQPCMQNGISQNGVSHSASEEVTPEKEENEHPCFQNGISQSTSDEFTPEREEKTDFNLTKKEGKPEIVTKVETKSEVKDSIAKSEVKKKTGIMKSEVKKLEQSSPKKTLKLAKPESQKKDFTKENKKIIKDTTRKKDPLSKLPSPTKTDKRSMSACRLTNQTTRTDKSTTRMPRDTTRKPRPTTTDPVQQTKQRPKSIDISRTSSLTRPTKSSLCKSRTFEKSALEGATSPTKPLRSVPKTAPSRYRITRSKKDASSDSGVEEDKSPRKTETQHKSQDDKMTRSTSAKRSTIPTMNRSLPTKSEGSPRKTAGKPTPTKTTQSKIGSLDNTKYSPGGGQVKIQSHKQDFSKVSSKIGSKDHLTHKPAGGDKKIVSQKLEWKAESKVGSLKNATYSPRGGNVKIQTEKLAWNGQSKVGSLDNASHSPGGGHVKITNDPINWKAEPRIGSMDNTGYVPGGGNVHIKTQILKWKAEPQVNSLENTGYVPGGGHFQIEHHPINWNTHSKVDSLENAHYSPGGGNVKIHEEKLSWNVHSKVNSLENAQYTARGGTHRFPFPIENKKLDFKDKAQSKVGSKDHMNHKAGGGDKKIESQKLSFKEKAQSKVVLKTTWTINH</sequence>
<comment type="caution">
    <text evidence="8">The sequence shown here is derived from an EMBL/GenBank/DDBJ whole genome shotgun (WGS) entry which is preliminary data.</text>
</comment>
<protein>
    <recommendedName>
        <fullName evidence="6">Microtubule-associated protein</fullName>
    </recommendedName>
</protein>
<feature type="compositionally biased region" description="Low complexity" evidence="7">
    <location>
        <begin position="1861"/>
        <end position="1873"/>
    </location>
</feature>
<feature type="compositionally biased region" description="Polar residues" evidence="7">
    <location>
        <begin position="900"/>
        <end position="918"/>
    </location>
</feature>
<feature type="compositionally biased region" description="Basic and acidic residues" evidence="7">
    <location>
        <begin position="1430"/>
        <end position="1450"/>
    </location>
</feature>
<dbReference type="InterPro" id="IPR001084">
    <property type="entry name" value="MAP_tubulin-bd_rpt"/>
</dbReference>
<organism evidence="8 9">
    <name type="scientific">Mytilus galloprovincialis</name>
    <name type="common">Mediterranean mussel</name>
    <dbReference type="NCBI Taxonomy" id="29158"/>
    <lineage>
        <taxon>Eukaryota</taxon>
        <taxon>Metazoa</taxon>
        <taxon>Spiralia</taxon>
        <taxon>Lophotrochozoa</taxon>
        <taxon>Mollusca</taxon>
        <taxon>Bivalvia</taxon>
        <taxon>Autobranchia</taxon>
        <taxon>Pteriomorphia</taxon>
        <taxon>Mytilida</taxon>
        <taxon>Mytiloidea</taxon>
        <taxon>Mytilidae</taxon>
        <taxon>Mytilinae</taxon>
        <taxon>Mytilus</taxon>
    </lineage>
</organism>
<dbReference type="EMBL" id="UYJE01006070">
    <property type="protein sequence ID" value="VDI42799.1"/>
    <property type="molecule type" value="Genomic_DNA"/>
</dbReference>
<comment type="subcellular location">
    <subcellularLocation>
        <location evidence="1 6">Cytoplasm</location>
        <location evidence="1 6">Cytoskeleton</location>
    </subcellularLocation>
</comment>
<feature type="compositionally biased region" description="Polar residues" evidence="7">
    <location>
        <begin position="1836"/>
        <end position="1857"/>
    </location>
</feature>
<feature type="compositionally biased region" description="Polar residues" evidence="7">
    <location>
        <begin position="1589"/>
        <end position="1598"/>
    </location>
</feature>
<feature type="compositionally biased region" description="Basic and acidic residues" evidence="7">
    <location>
        <begin position="837"/>
        <end position="851"/>
    </location>
</feature>
<feature type="compositionally biased region" description="Basic and acidic residues" evidence="7">
    <location>
        <begin position="1804"/>
        <end position="1835"/>
    </location>
</feature>
<name>A0A8B6F2Y5_MYTGA</name>
<feature type="region of interest" description="Disordered" evidence="7">
    <location>
        <begin position="1626"/>
        <end position="1921"/>
    </location>
</feature>
<feature type="compositionally biased region" description="Polar residues" evidence="7">
    <location>
        <begin position="1967"/>
        <end position="1976"/>
    </location>
</feature>
<evidence type="ECO:0000313" key="9">
    <source>
        <dbReference type="Proteomes" id="UP000596742"/>
    </source>
</evidence>
<keyword evidence="5 6" id="KW-0206">Cytoskeleton</keyword>
<feature type="compositionally biased region" description="Basic and acidic residues" evidence="7">
    <location>
        <begin position="1717"/>
        <end position="1731"/>
    </location>
</feature>
<keyword evidence="9" id="KW-1185">Reference proteome</keyword>
<feature type="compositionally biased region" description="Basic and acidic residues" evidence="7">
    <location>
        <begin position="1302"/>
        <end position="1312"/>
    </location>
</feature>
<feature type="region of interest" description="Disordered" evidence="7">
    <location>
        <begin position="1"/>
        <end position="88"/>
    </location>
</feature>
<feature type="compositionally biased region" description="Polar residues" evidence="7">
    <location>
        <begin position="1316"/>
        <end position="1333"/>
    </location>
</feature>
<evidence type="ECO:0000256" key="5">
    <source>
        <dbReference type="ARBA" id="ARBA00023212"/>
    </source>
</evidence>
<feature type="region of interest" description="Disordered" evidence="7">
    <location>
        <begin position="566"/>
        <end position="959"/>
    </location>
</feature>
<feature type="region of interest" description="Disordered" evidence="7">
    <location>
        <begin position="309"/>
        <end position="464"/>
    </location>
</feature>
<feature type="compositionally biased region" description="Basic and acidic residues" evidence="7">
    <location>
        <begin position="1665"/>
        <end position="1692"/>
    </location>
</feature>
<dbReference type="GO" id="GO:0008017">
    <property type="term" value="F:microtubule binding"/>
    <property type="evidence" value="ECO:0007669"/>
    <property type="project" value="InterPro"/>
</dbReference>
<feature type="compositionally biased region" description="Polar residues" evidence="7">
    <location>
        <begin position="321"/>
        <end position="333"/>
    </location>
</feature>
<dbReference type="OrthoDB" id="9378527at2759"/>
<dbReference type="PROSITE" id="PS51491">
    <property type="entry name" value="TAU_MAP_2"/>
    <property type="match status" value="3"/>
</dbReference>
<feature type="compositionally biased region" description="Polar residues" evidence="7">
    <location>
        <begin position="730"/>
        <end position="739"/>
    </location>
</feature>
<feature type="compositionally biased region" description="Polar residues" evidence="7">
    <location>
        <begin position="16"/>
        <end position="40"/>
    </location>
</feature>
<evidence type="ECO:0000256" key="7">
    <source>
        <dbReference type="SAM" id="MobiDB-lite"/>
    </source>
</evidence>
<evidence type="ECO:0000256" key="6">
    <source>
        <dbReference type="RuleBase" id="RU000686"/>
    </source>
</evidence>
<feature type="compositionally biased region" description="Polar residues" evidence="7">
    <location>
        <begin position="1010"/>
        <end position="1020"/>
    </location>
</feature>
<feature type="compositionally biased region" description="Polar residues" evidence="7">
    <location>
        <begin position="1380"/>
        <end position="1397"/>
    </location>
</feature>
<feature type="compositionally biased region" description="Basic and acidic residues" evidence="7">
    <location>
        <begin position="1600"/>
        <end position="1614"/>
    </location>
</feature>
<feature type="region of interest" description="Disordered" evidence="7">
    <location>
        <begin position="274"/>
        <end position="296"/>
    </location>
</feature>
<dbReference type="PANTHER" id="PTHR11501:SF18">
    <property type="entry name" value="MICROTUBULE-ASSOCIATED PROTEIN"/>
    <property type="match status" value="1"/>
</dbReference>
<reference evidence="8" key="1">
    <citation type="submission" date="2018-11" db="EMBL/GenBank/DDBJ databases">
        <authorList>
            <person name="Alioto T."/>
            <person name="Alioto T."/>
        </authorList>
    </citation>
    <scope>NUCLEOTIDE SEQUENCE</scope>
</reference>
<feature type="compositionally biased region" description="Acidic residues" evidence="7">
    <location>
        <begin position="651"/>
        <end position="660"/>
    </location>
</feature>
<feature type="compositionally biased region" description="Polar residues" evidence="7">
    <location>
        <begin position="1503"/>
        <end position="1522"/>
    </location>
</feature>
<feature type="compositionally biased region" description="Polar residues" evidence="7">
    <location>
        <begin position="411"/>
        <end position="420"/>
    </location>
</feature>
<keyword evidence="2 6" id="KW-0963">Cytoplasm</keyword>
<evidence type="ECO:0000256" key="4">
    <source>
        <dbReference type="ARBA" id="ARBA00022737"/>
    </source>
</evidence>
<feature type="region of interest" description="Disordered" evidence="7">
    <location>
        <begin position="508"/>
        <end position="531"/>
    </location>
</feature>
<feature type="compositionally biased region" description="Basic and acidic residues" evidence="7">
    <location>
        <begin position="1909"/>
        <end position="1921"/>
    </location>
</feature>
<feature type="compositionally biased region" description="Polar residues" evidence="7">
    <location>
        <begin position="702"/>
        <end position="724"/>
    </location>
</feature>
<feature type="compositionally biased region" description="Polar residues" evidence="7">
    <location>
        <begin position="1349"/>
        <end position="1365"/>
    </location>
</feature>
<feature type="compositionally biased region" description="Basic and acidic residues" evidence="7">
    <location>
        <begin position="518"/>
        <end position="530"/>
    </location>
</feature>
<dbReference type="InterPro" id="IPR027324">
    <property type="entry name" value="MAP2/MAP4/Tau"/>
</dbReference>
<feature type="region of interest" description="Disordered" evidence="7">
    <location>
        <begin position="2119"/>
        <end position="2144"/>
    </location>
</feature>
<feature type="compositionally biased region" description="Basic and acidic residues" evidence="7">
    <location>
        <begin position="636"/>
        <end position="650"/>
    </location>
</feature>
<evidence type="ECO:0000313" key="8">
    <source>
        <dbReference type="EMBL" id="VDI42799.1"/>
    </source>
</evidence>
<feature type="compositionally biased region" description="Polar residues" evidence="7">
    <location>
        <begin position="852"/>
        <end position="870"/>
    </location>
</feature>
<dbReference type="Proteomes" id="UP000596742">
    <property type="component" value="Unassembled WGS sequence"/>
</dbReference>
<feature type="compositionally biased region" description="Basic and acidic residues" evidence="7">
    <location>
        <begin position="1159"/>
        <end position="1169"/>
    </location>
</feature>
<dbReference type="GO" id="GO:0031175">
    <property type="term" value="P:neuron projection development"/>
    <property type="evidence" value="ECO:0007669"/>
    <property type="project" value="TreeGrafter"/>
</dbReference>
<accession>A0A8B6F2Y5</accession>
<feature type="region of interest" description="Disordered" evidence="7">
    <location>
        <begin position="1244"/>
        <end position="1524"/>
    </location>
</feature>
<feature type="region of interest" description="Disordered" evidence="7">
    <location>
        <begin position="1561"/>
        <end position="1614"/>
    </location>
</feature>
<feature type="compositionally biased region" description="Polar residues" evidence="7">
    <location>
        <begin position="1874"/>
        <end position="1885"/>
    </location>
</feature>
<feature type="compositionally biased region" description="Basic and acidic residues" evidence="7">
    <location>
        <begin position="1626"/>
        <end position="1641"/>
    </location>
</feature>
<dbReference type="GO" id="GO:0005874">
    <property type="term" value="C:microtubule"/>
    <property type="evidence" value="ECO:0007669"/>
    <property type="project" value="UniProtKB-KW"/>
</dbReference>
<dbReference type="PROSITE" id="PS00229">
    <property type="entry name" value="TAU_MAP_1"/>
    <property type="match status" value="1"/>
</dbReference>
<keyword evidence="4" id="KW-0677">Repeat</keyword>
<gene>
    <name evidence="8" type="ORF">MGAL_10B025364</name>
</gene>
<feature type="compositionally biased region" description="Basic and acidic residues" evidence="7">
    <location>
        <begin position="929"/>
        <end position="940"/>
    </location>
</feature>
<feature type="region of interest" description="Disordered" evidence="7">
    <location>
        <begin position="1967"/>
        <end position="1988"/>
    </location>
</feature>
<feature type="region of interest" description="Disordered" evidence="7">
    <location>
        <begin position="1001"/>
        <end position="1108"/>
    </location>
</feature>
<feature type="compositionally biased region" description="Basic and acidic residues" evidence="7">
    <location>
        <begin position="124"/>
        <end position="136"/>
    </location>
</feature>